<dbReference type="Gramene" id="Pp3c10_19890V3.1">
    <property type="protein sequence ID" value="Pp3c10_19890V3.1"/>
    <property type="gene ID" value="Pp3c10_19890"/>
</dbReference>
<evidence type="ECO:0000256" key="3">
    <source>
        <dbReference type="ARBA" id="ARBA00022490"/>
    </source>
</evidence>
<dbReference type="Gramene" id="Pp3c10_19890V3.2">
    <property type="protein sequence ID" value="Pp3c10_19890V3.2"/>
    <property type="gene ID" value="Pp3c10_19890"/>
</dbReference>
<dbReference type="OMA" id="RECIASQ"/>
<dbReference type="SUPFAM" id="SSF100950">
    <property type="entry name" value="NagB/RpiA/CoA transferase-like"/>
    <property type="match status" value="1"/>
</dbReference>
<evidence type="ECO:0000313" key="11">
    <source>
        <dbReference type="EnsemblPlants" id="Pp3c10_19890V3.1"/>
    </source>
</evidence>
<reference evidence="10 12" key="1">
    <citation type="journal article" date="2008" name="Science">
        <title>The Physcomitrella genome reveals evolutionary insights into the conquest of land by plants.</title>
        <authorList>
            <person name="Rensing S."/>
            <person name="Lang D."/>
            <person name="Zimmer A."/>
            <person name="Terry A."/>
            <person name="Salamov A."/>
            <person name="Shapiro H."/>
            <person name="Nishiyama T."/>
            <person name="Perroud P.-F."/>
            <person name="Lindquist E."/>
            <person name="Kamisugi Y."/>
            <person name="Tanahashi T."/>
            <person name="Sakakibara K."/>
            <person name="Fujita T."/>
            <person name="Oishi K."/>
            <person name="Shin-I T."/>
            <person name="Kuroki Y."/>
            <person name="Toyoda A."/>
            <person name="Suzuki Y."/>
            <person name="Hashimoto A."/>
            <person name="Yamaguchi K."/>
            <person name="Sugano A."/>
            <person name="Kohara Y."/>
            <person name="Fujiyama A."/>
            <person name="Anterola A."/>
            <person name="Aoki S."/>
            <person name="Ashton N."/>
            <person name="Barbazuk W.B."/>
            <person name="Barker E."/>
            <person name="Bennetzen J."/>
            <person name="Bezanilla M."/>
            <person name="Blankenship R."/>
            <person name="Cho S.H."/>
            <person name="Dutcher S."/>
            <person name="Estelle M."/>
            <person name="Fawcett J.A."/>
            <person name="Gundlach H."/>
            <person name="Hanada K."/>
            <person name="Heyl A."/>
            <person name="Hicks K.A."/>
            <person name="Hugh J."/>
            <person name="Lohr M."/>
            <person name="Mayer K."/>
            <person name="Melkozernov A."/>
            <person name="Murata T."/>
            <person name="Nelson D."/>
            <person name="Pils B."/>
            <person name="Prigge M."/>
            <person name="Reiss B."/>
            <person name="Renner T."/>
            <person name="Rombauts S."/>
            <person name="Rushton P."/>
            <person name="Sanderfoot A."/>
            <person name="Schween G."/>
            <person name="Shiu S.-H."/>
            <person name="Stueber K."/>
            <person name="Theodoulou F.L."/>
            <person name="Tu H."/>
            <person name="Van de Peer Y."/>
            <person name="Verrier P.J."/>
            <person name="Waters E."/>
            <person name="Wood A."/>
            <person name="Yang L."/>
            <person name="Cove D."/>
            <person name="Cuming A."/>
            <person name="Hasebe M."/>
            <person name="Lucas S."/>
            <person name="Mishler D.B."/>
            <person name="Reski R."/>
            <person name="Grigoriev I."/>
            <person name="Quatrano R.S."/>
            <person name="Boore J.L."/>
        </authorList>
    </citation>
    <scope>NUCLEOTIDE SEQUENCE [LARGE SCALE GENOMIC DNA]</scope>
    <source>
        <strain evidence="11 12">cv. Gransden 2004</strain>
    </source>
</reference>
<dbReference type="STRING" id="3218.A0A2K1JZQ4"/>
<dbReference type="GO" id="GO:0003743">
    <property type="term" value="F:translation initiation factor activity"/>
    <property type="evidence" value="ECO:0000318"/>
    <property type="project" value="GO_Central"/>
</dbReference>
<name>A0A2K1JZQ4_PHYPA</name>
<dbReference type="EnsemblPlants" id="Pp3c10_19890V3.3">
    <property type="protein sequence ID" value="Pp3c10_19890V3.3"/>
    <property type="gene ID" value="Pp3c10_19890"/>
</dbReference>
<organism evidence="10">
    <name type="scientific">Physcomitrium patens</name>
    <name type="common">Spreading-leaved earth moss</name>
    <name type="synonym">Physcomitrella patens</name>
    <dbReference type="NCBI Taxonomy" id="3218"/>
    <lineage>
        <taxon>Eukaryota</taxon>
        <taxon>Viridiplantae</taxon>
        <taxon>Streptophyta</taxon>
        <taxon>Embryophyta</taxon>
        <taxon>Bryophyta</taxon>
        <taxon>Bryophytina</taxon>
        <taxon>Bryopsida</taxon>
        <taxon>Funariidae</taxon>
        <taxon>Funariales</taxon>
        <taxon>Funariaceae</taxon>
        <taxon>Physcomitrium</taxon>
    </lineage>
</organism>
<dbReference type="EMBL" id="ABEU02000010">
    <property type="protein sequence ID" value="PNR47012.1"/>
    <property type="molecule type" value="Genomic_DNA"/>
</dbReference>
<dbReference type="InterPro" id="IPR037171">
    <property type="entry name" value="NagB/RpiA_transferase-like"/>
</dbReference>
<dbReference type="EnsemblPlants" id="Pp3c10_19890V3.1">
    <property type="protein sequence ID" value="Pp3c10_19890V3.1"/>
    <property type="gene ID" value="Pp3c10_19890"/>
</dbReference>
<evidence type="ECO:0000313" key="12">
    <source>
        <dbReference type="Proteomes" id="UP000006727"/>
    </source>
</evidence>
<dbReference type="InterPro" id="IPR042529">
    <property type="entry name" value="IF_2B-like_C"/>
</dbReference>
<reference evidence="10 12" key="2">
    <citation type="journal article" date="2018" name="Plant J.">
        <title>The Physcomitrella patens chromosome-scale assembly reveals moss genome structure and evolution.</title>
        <authorList>
            <person name="Lang D."/>
            <person name="Ullrich K.K."/>
            <person name="Murat F."/>
            <person name="Fuchs J."/>
            <person name="Jenkins J."/>
            <person name="Haas F.B."/>
            <person name="Piednoel M."/>
            <person name="Gundlach H."/>
            <person name="Van Bel M."/>
            <person name="Meyberg R."/>
            <person name="Vives C."/>
            <person name="Morata J."/>
            <person name="Symeonidi A."/>
            <person name="Hiss M."/>
            <person name="Muchero W."/>
            <person name="Kamisugi Y."/>
            <person name="Saleh O."/>
            <person name="Blanc G."/>
            <person name="Decker E.L."/>
            <person name="van Gessel N."/>
            <person name="Grimwood J."/>
            <person name="Hayes R.D."/>
            <person name="Graham S.W."/>
            <person name="Gunter L.E."/>
            <person name="McDaniel S.F."/>
            <person name="Hoernstein S.N.W."/>
            <person name="Larsson A."/>
            <person name="Li F.W."/>
            <person name="Perroud P.F."/>
            <person name="Phillips J."/>
            <person name="Ranjan P."/>
            <person name="Rokshar D.S."/>
            <person name="Rothfels C.J."/>
            <person name="Schneider L."/>
            <person name="Shu S."/>
            <person name="Stevenson D.W."/>
            <person name="Thummler F."/>
            <person name="Tillich M."/>
            <person name="Villarreal Aguilar J.C."/>
            <person name="Widiez T."/>
            <person name="Wong G.K."/>
            <person name="Wymore A."/>
            <person name="Zhang Y."/>
            <person name="Zimmer A.D."/>
            <person name="Quatrano R.S."/>
            <person name="Mayer K.F.X."/>
            <person name="Goodstein D."/>
            <person name="Casacuberta J.M."/>
            <person name="Vandepoele K."/>
            <person name="Reski R."/>
            <person name="Cuming A.C."/>
            <person name="Tuskan G.A."/>
            <person name="Maumus F."/>
            <person name="Salse J."/>
            <person name="Schmutz J."/>
            <person name="Rensing S.A."/>
        </authorList>
    </citation>
    <scope>NUCLEOTIDE SEQUENCE [LARGE SCALE GENOMIC DNA]</scope>
    <source>
        <strain evidence="11 12">cv. Gransden 2004</strain>
    </source>
</reference>
<dbReference type="InterPro" id="IPR000649">
    <property type="entry name" value="IF-2B-related"/>
</dbReference>
<comment type="subcellular location">
    <subcellularLocation>
        <location evidence="1">Cytoplasm</location>
        <location evidence="1">Cytosol</location>
    </subcellularLocation>
</comment>
<dbReference type="Gramene" id="Pp3c10_19890V3.3">
    <property type="protein sequence ID" value="Pp3c10_19890V3.3"/>
    <property type="gene ID" value="Pp3c10_19890"/>
</dbReference>
<dbReference type="OrthoDB" id="269919at2759"/>
<keyword evidence="12" id="KW-1185">Reference proteome</keyword>
<evidence type="ECO:0000256" key="8">
    <source>
        <dbReference type="ARBA" id="ARBA00046432"/>
    </source>
</evidence>
<gene>
    <name evidence="11" type="primary">LOC112287840</name>
    <name evidence="10" type="ORF">PHYPA_014132</name>
</gene>
<evidence type="ECO:0000313" key="10">
    <source>
        <dbReference type="EMBL" id="PNR47012.1"/>
    </source>
</evidence>
<keyword evidence="3" id="KW-0963">Cytoplasm</keyword>
<reference evidence="11" key="3">
    <citation type="submission" date="2020-12" db="UniProtKB">
        <authorList>
            <consortium name="EnsemblPlants"/>
        </authorList>
    </citation>
    <scope>IDENTIFICATION</scope>
</reference>
<evidence type="ECO:0000256" key="9">
    <source>
        <dbReference type="RuleBase" id="RU003814"/>
    </source>
</evidence>
<evidence type="ECO:0000256" key="7">
    <source>
        <dbReference type="ARBA" id="ARBA00044228"/>
    </source>
</evidence>
<dbReference type="PANTHER" id="PTHR45859">
    <property type="entry name" value="TRANSLATION INITIATION FACTOR EIF-2B SUBUNIT BETA"/>
    <property type="match status" value="1"/>
</dbReference>
<dbReference type="PaxDb" id="3218-PP1S67_134V6.1"/>
<keyword evidence="5" id="KW-0648">Protein biosynthesis</keyword>
<evidence type="ECO:0000256" key="6">
    <source>
        <dbReference type="ARBA" id="ARBA00044122"/>
    </source>
</evidence>
<comment type="similarity">
    <text evidence="2 9">Belongs to the eIF-2B alpha/beta/delta subunits family.</text>
</comment>
<keyword evidence="4" id="KW-0396">Initiation factor</keyword>
<protein>
    <recommendedName>
        <fullName evidence="6">Translation initiation factor eIF2B subunit beta</fullName>
    </recommendedName>
    <alternativeName>
        <fullName evidence="7">eIF2B GDP-GTP exchange factor subunit beta</fullName>
    </alternativeName>
</protein>
<dbReference type="Proteomes" id="UP000006727">
    <property type="component" value="Chromosome 10"/>
</dbReference>
<accession>A0A2K1JZQ4</accession>
<evidence type="ECO:0000256" key="1">
    <source>
        <dbReference type="ARBA" id="ARBA00004514"/>
    </source>
</evidence>
<dbReference type="AlphaFoldDB" id="A0A2K1JZQ4"/>
<dbReference type="GO" id="GO:0006413">
    <property type="term" value="P:translational initiation"/>
    <property type="evidence" value="ECO:0000318"/>
    <property type="project" value="GO_Central"/>
</dbReference>
<evidence type="ECO:0000256" key="5">
    <source>
        <dbReference type="ARBA" id="ARBA00022917"/>
    </source>
</evidence>
<dbReference type="Gene3D" id="3.40.50.10470">
    <property type="entry name" value="Translation initiation factor eif-2b, domain 2"/>
    <property type="match status" value="1"/>
</dbReference>
<evidence type="ECO:0000256" key="2">
    <source>
        <dbReference type="ARBA" id="ARBA00007251"/>
    </source>
</evidence>
<dbReference type="GeneID" id="112287840"/>
<dbReference type="RefSeq" id="XP_024387126.1">
    <property type="nucleotide sequence ID" value="XM_024531358.2"/>
</dbReference>
<dbReference type="GO" id="GO:0005829">
    <property type="term" value="C:cytosol"/>
    <property type="evidence" value="ECO:0007669"/>
    <property type="project" value="UniProtKB-SubCell"/>
</dbReference>
<dbReference type="GO" id="GO:0005851">
    <property type="term" value="C:eukaryotic translation initiation factor 2B complex"/>
    <property type="evidence" value="ECO:0000318"/>
    <property type="project" value="GO_Central"/>
</dbReference>
<dbReference type="Pfam" id="PF01008">
    <property type="entry name" value="IF-2B"/>
    <property type="match status" value="1"/>
</dbReference>
<evidence type="ECO:0000256" key="4">
    <source>
        <dbReference type="ARBA" id="ARBA00022540"/>
    </source>
</evidence>
<sequence>MVAAMPDYQAAVDDFVTKLRRRQVEGSFNTAKHTAELLRQVVSHQRLPHVGQAAVLIDVVKTVGLRMIAANPIELAVGNIVRRVLHIIREEDVSLTSSALPGVSVESDDDDSDSKSSYSAAAVAAANRSALRAPSLHNLLESIPDPVKAPVAPAVSVADSDSKRSGDRNSVSWKLKHNVIEGITELLQDIDDYHTQVAEQAIEHIHQNEVILTLGRSRSLLKFLLEAKKKRSFQVVIAEGAPRYQGHTLAKELAEKGLQTTVITDSAVFAMISRVNMVIVGAHAVMANGGVLAPVGMHMIALAARRHAAPFVVLAGVHKLCPQYPHNPYTLLNDMKSPAEVVEFGELPECLDVESGDHTTYVVNPTFDYIPPELVSLFITDAGGHNPSYVYRLITEYYSPEDYVLQ</sequence>
<proteinExistence type="inferred from homology"/>
<dbReference type="PANTHER" id="PTHR45859:SF1">
    <property type="entry name" value="TRANSLATION INITIATION FACTOR EIF-2B SUBUNIT BETA"/>
    <property type="match status" value="1"/>
</dbReference>
<dbReference type="InterPro" id="IPR051855">
    <property type="entry name" value="eIF2B_beta_subunit"/>
</dbReference>
<dbReference type="EnsemblPlants" id="Pp3c10_19890V3.2">
    <property type="protein sequence ID" value="Pp3c10_19890V3.2"/>
    <property type="gene ID" value="Pp3c10_19890"/>
</dbReference>
<comment type="subunit">
    <text evidence="8">Component of the translation initiation factor 2B (eIF2B) complex which is a heterodecamer of two sets of five different subunits: alpha, beta, gamma, delta and epsilon. Subunits alpha, beta and delta comprise a regulatory subcomplex and subunits epsilon and gamma comprise a catalytic subcomplex. Within the complex, the hexameric regulatory complex resides at the center, with the two heterodimeric catalytic subcomplexes bound on opposite sides.</text>
</comment>
<dbReference type="FunFam" id="3.40.50.10470:FF:000005">
    <property type="entry name" value="translation initiation factor eIF-2B subunit beta"/>
    <property type="match status" value="1"/>
</dbReference>